<feature type="non-terminal residue" evidence="2">
    <location>
        <position position="1"/>
    </location>
</feature>
<protein>
    <recommendedName>
        <fullName evidence="1">DUF7068 domain-containing protein</fullName>
    </recommendedName>
</protein>
<evidence type="ECO:0000313" key="2">
    <source>
        <dbReference type="EMBL" id="KAF9536940.1"/>
    </source>
</evidence>
<dbReference type="PANTHER" id="PTHR46312">
    <property type="entry name" value="NACHT DOMAIN-CONTAINING PROTEIN"/>
    <property type="match status" value="1"/>
</dbReference>
<evidence type="ECO:0000259" key="1">
    <source>
        <dbReference type="Pfam" id="PF23238"/>
    </source>
</evidence>
<dbReference type="InterPro" id="IPR055496">
    <property type="entry name" value="DUF7068"/>
</dbReference>
<feature type="non-terminal residue" evidence="2">
    <location>
        <position position="187"/>
    </location>
</feature>
<accession>A0A9P6EX65</accession>
<sequence>FIQQTPLIQGLVNIPVQLDVICFCWESLPQDGSRITITRLYQLMSRKLWCKDALRLKKGRRGQVLTENQIKNLSKKEIDRLMSTELRHLGHLAFKGLRNNHQIEFDESSLLECFEDLADTDSTNDNNPFPSEVLDMVNEMSFLHSTNAGLDTSKKPSQQTWSFLHLTFQEYFAATWIASKMTAAGDD</sequence>
<dbReference type="EMBL" id="JAABOA010007886">
    <property type="protein sequence ID" value="KAF9536940.1"/>
    <property type="molecule type" value="Genomic_DNA"/>
</dbReference>
<proteinExistence type="predicted"/>
<reference evidence="2" key="1">
    <citation type="journal article" date="2020" name="Fungal Divers.">
        <title>Resolving the Mortierellaceae phylogeny through synthesis of multi-gene phylogenetics and phylogenomics.</title>
        <authorList>
            <person name="Vandepol N."/>
            <person name="Liber J."/>
            <person name="Desiro A."/>
            <person name="Na H."/>
            <person name="Kennedy M."/>
            <person name="Barry K."/>
            <person name="Grigoriev I.V."/>
            <person name="Miller A.N."/>
            <person name="O'Donnell K."/>
            <person name="Stajich J.E."/>
            <person name="Bonito G."/>
        </authorList>
    </citation>
    <scope>NUCLEOTIDE SEQUENCE</scope>
    <source>
        <strain evidence="2">KOD1015</strain>
    </source>
</reference>
<keyword evidence="3" id="KW-1185">Reference proteome</keyword>
<dbReference type="PANTHER" id="PTHR46312:SF2">
    <property type="entry name" value="NUCLEOTIDE-BINDING OLIGOMERIZATION DOMAIN-CONTAINING PROTEIN 2-LIKE"/>
    <property type="match status" value="1"/>
</dbReference>
<name>A0A9P6EX65_9FUNG</name>
<comment type="caution">
    <text evidence="2">The sequence shown here is derived from an EMBL/GenBank/DDBJ whole genome shotgun (WGS) entry which is preliminary data.</text>
</comment>
<dbReference type="AlphaFoldDB" id="A0A9P6EX65"/>
<evidence type="ECO:0000313" key="3">
    <source>
        <dbReference type="Proteomes" id="UP000780801"/>
    </source>
</evidence>
<dbReference type="Pfam" id="PF23238">
    <property type="entry name" value="DUF7068"/>
    <property type="match status" value="1"/>
</dbReference>
<feature type="domain" description="DUF7068" evidence="1">
    <location>
        <begin position="1"/>
        <end position="30"/>
    </location>
</feature>
<gene>
    <name evidence="2" type="ORF">BGW38_010102</name>
</gene>
<organism evidence="2 3">
    <name type="scientific">Lunasporangiospora selenospora</name>
    <dbReference type="NCBI Taxonomy" id="979761"/>
    <lineage>
        <taxon>Eukaryota</taxon>
        <taxon>Fungi</taxon>
        <taxon>Fungi incertae sedis</taxon>
        <taxon>Mucoromycota</taxon>
        <taxon>Mortierellomycotina</taxon>
        <taxon>Mortierellomycetes</taxon>
        <taxon>Mortierellales</taxon>
        <taxon>Mortierellaceae</taxon>
        <taxon>Lunasporangiospora</taxon>
    </lineage>
</organism>
<dbReference type="OrthoDB" id="427518at2759"/>
<dbReference type="Proteomes" id="UP000780801">
    <property type="component" value="Unassembled WGS sequence"/>
</dbReference>